<dbReference type="EMBL" id="VDMD01000013">
    <property type="protein sequence ID" value="TRM62391.1"/>
    <property type="molecule type" value="Genomic_DNA"/>
</dbReference>
<feature type="region of interest" description="Disordered" evidence="1">
    <location>
        <begin position="31"/>
        <end position="66"/>
    </location>
</feature>
<comment type="caution">
    <text evidence="2">The sequence shown here is derived from an EMBL/GenBank/DDBJ whole genome shotgun (WGS) entry which is preliminary data.</text>
</comment>
<evidence type="ECO:0000256" key="1">
    <source>
        <dbReference type="SAM" id="MobiDB-lite"/>
    </source>
</evidence>
<feature type="compositionally biased region" description="Low complexity" evidence="1">
    <location>
        <begin position="42"/>
        <end position="58"/>
    </location>
</feature>
<dbReference type="STRING" id="97359.A0A550CC66"/>
<feature type="compositionally biased region" description="Low complexity" evidence="1">
    <location>
        <begin position="292"/>
        <end position="323"/>
    </location>
</feature>
<keyword evidence="3" id="KW-1185">Reference proteome</keyword>
<feature type="compositionally biased region" description="Low complexity" evidence="1">
    <location>
        <begin position="147"/>
        <end position="162"/>
    </location>
</feature>
<feature type="region of interest" description="Disordered" evidence="1">
    <location>
        <begin position="209"/>
        <end position="323"/>
    </location>
</feature>
<feature type="region of interest" description="Disordered" evidence="1">
    <location>
        <begin position="372"/>
        <end position="509"/>
    </location>
</feature>
<feature type="compositionally biased region" description="Low complexity" evidence="1">
    <location>
        <begin position="437"/>
        <end position="476"/>
    </location>
</feature>
<feature type="compositionally biased region" description="Low complexity" evidence="1">
    <location>
        <begin position="241"/>
        <end position="267"/>
    </location>
</feature>
<feature type="compositionally biased region" description="Basic and acidic residues" evidence="1">
    <location>
        <begin position="381"/>
        <end position="390"/>
    </location>
</feature>
<feature type="compositionally biased region" description="Basic and acidic residues" evidence="1">
    <location>
        <begin position="396"/>
        <end position="412"/>
    </location>
</feature>
<reference evidence="2 3" key="1">
    <citation type="journal article" date="2019" name="New Phytol.">
        <title>Comparative genomics reveals unique wood-decay strategies and fruiting body development in the Schizophyllaceae.</title>
        <authorList>
            <person name="Almasi E."/>
            <person name="Sahu N."/>
            <person name="Krizsan K."/>
            <person name="Balint B."/>
            <person name="Kovacs G.M."/>
            <person name="Kiss B."/>
            <person name="Cseklye J."/>
            <person name="Drula E."/>
            <person name="Henrissat B."/>
            <person name="Nagy I."/>
            <person name="Chovatia M."/>
            <person name="Adam C."/>
            <person name="LaButti K."/>
            <person name="Lipzen A."/>
            <person name="Riley R."/>
            <person name="Grigoriev I.V."/>
            <person name="Nagy L.G."/>
        </authorList>
    </citation>
    <scope>NUCLEOTIDE SEQUENCE [LARGE SCALE GENOMIC DNA]</scope>
    <source>
        <strain evidence="2 3">NL-1724</strain>
    </source>
</reference>
<sequence>MQADMETGACPRRSLTLDELQWLEASAWFEERASRPASPATPGRGRSPSRWSGGLPSSAPERPSTLFSHYSLPLKSKTSHLRCILTPPTPCPTPPPPPYSRHASSIPRAQSNPRLKTDSLPHVQPTEIIQPEAPRPTEWINRRPRPSRSGSSFSQRSLSQRSVNTQAMRPATGYTAPSTTSVDTYSPAKAEKEKKGTPFWSVFMRPRSRTVPSELRSLKTDASQSLTPTVAHSLGSRSGHSRTPSMTSLSSSMTSASSSTPSQSLPSGKFEPHHRIAATGAPPCLHHRGGRTSSVTTKDSAATKASTASSVPAPSAMSSSKSVKFAASPTVHYASAGYWEVEARICARQEESMGIDLSDMDLDLDNEHGALIASLRAPPSPRKDRKETGWGRKRLERGNSRSRSREGEDRGLRRLVGLRRAGPPPRPSISGPYALGAAPAAAPREMPVSSSASFVSTGSGSSVRSRASLRSRLSGRSSRRETVSSPPLHRAPSMDSVKSGGARSVGSFRSARSVRGLLGRFGGAGLPP</sequence>
<protein>
    <submittedName>
        <fullName evidence="2">Uncharacterized protein</fullName>
    </submittedName>
</protein>
<feature type="compositionally biased region" description="Polar residues" evidence="1">
    <location>
        <begin position="175"/>
        <end position="184"/>
    </location>
</feature>
<feature type="compositionally biased region" description="Pro residues" evidence="1">
    <location>
        <begin position="87"/>
        <end position="99"/>
    </location>
</feature>
<dbReference type="AlphaFoldDB" id="A0A550CC66"/>
<feature type="region of interest" description="Disordered" evidence="1">
    <location>
        <begin position="85"/>
        <end position="194"/>
    </location>
</feature>
<proteinExistence type="predicted"/>
<organism evidence="2 3">
    <name type="scientific">Schizophyllum amplum</name>
    <dbReference type="NCBI Taxonomy" id="97359"/>
    <lineage>
        <taxon>Eukaryota</taxon>
        <taxon>Fungi</taxon>
        <taxon>Dikarya</taxon>
        <taxon>Basidiomycota</taxon>
        <taxon>Agaricomycotina</taxon>
        <taxon>Agaricomycetes</taxon>
        <taxon>Agaricomycetidae</taxon>
        <taxon>Agaricales</taxon>
        <taxon>Schizophyllaceae</taxon>
        <taxon>Schizophyllum</taxon>
    </lineage>
</organism>
<dbReference type="OrthoDB" id="10352261at2759"/>
<evidence type="ECO:0000313" key="2">
    <source>
        <dbReference type="EMBL" id="TRM62391.1"/>
    </source>
</evidence>
<accession>A0A550CC66</accession>
<evidence type="ECO:0000313" key="3">
    <source>
        <dbReference type="Proteomes" id="UP000320762"/>
    </source>
</evidence>
<name>A0A550CC66_9AGAR</name>
<dbReference type="Proteomes" id="UP000320762">
    <property type="component" value="Unassembled WGS sequence"/>
</dbReference>
<feature type="compositionally biased region" description="Polar residues" evidence="1">
    <location>
        <begin position="220"/>
        <end position="238"/>
    </location>
</feature>
<gene>
    <name evidence="2" type="ORF">BD626DRAFT_404527</name>
</gene>